<dbReference type="Gene3D" id="2.130.10.10">
    <property type="entry name" value="YVTN repeat-like/Quinoprotein amine dehydrogenase"/>
    <property type="match status" value="1"/>
</dbReference>
<dbReference type="InterPro" id="IPR015943">
    <property type="entry name" value="WD40/YVTN_repeat-like_dom_sf"/>
</dbReference>
<organism evidence="1">
    <name type="scientific">uncultured marine phage</name>
    <dbReference type="NCBI Taxonomy" id="707152"/>
    <lineage>
        <taxon>Viruses</taxon>
        <taxon>environmental samples</taxon>
    </lineage>
</organism>
<reference evidence="1" key="1">
    <citation type="submission" date="2021-06" db="EMBL/GenBank/DDBJ databases">
        <authorList>
            <person name="Gannon L."/>
            <person name="Redgwell R T."/>
            <person name="Michniewski S."/>
            <person name="Harrison D C."/>
            <person name="Millard A."/>
        </authorList>
    </citation>
    <scope>NUCLEOTIDE SEQUENCE</scope>
</reference>
<accession>A0A8D9FQK0</accession>
<sequence>MAGITDENLIFFDKNGNSLNLLYNDGTEEYEGRLFFDVNSDDTFRTVTLNTFERIDAFDFQLNDETNDELFLNKFQLFNEFGVDYTGNGYQGESVTWVEPVNNDPAFYTKWVYGNNFEAKYPKGSELKFNQSVSEFTSFDKTYTVVGTKKGAAMIVSNTDNSTYTGAYSGLTFSDFDNVTVDGINSIQIKKYIDSTYEPNIADWSEPFFYDKLFVGQKLSVVNSASNDGVKTMKAQLQDNTNYTYCADGVGVTSSFIMEVTLLTDLPKVYDGNLTINGTTSTVEFSGSVPSLLRPGIEFKIPNSVFNTGFYTVDDIQQFDLTPGTLYATGSQVIWEGEIYEAIQSYTQSTSTIQDSTNLSGSSPYTLEVGVSITPEDTNYWQVSNYIPVEETMISEVMIAGQVYTTDNVFYFTQDFDISEETTLASSVETYADDLASLDITYTYDNNRVCADLNYSSRYAQVRFYNGDLSNSISEEIYNFERVIEVEENLTTENNRDISEKDLWTIVVDDLDEFGMYVNINGLDYYVDTVFVFNGVNIDLEKTIDKTLRSWQAQHLYPLGKLGIFPELIYTGYAPSSYVNTIKLNTVYPNVPIDFSVRVGSTANFIIEHSHVVIYDIGGVLNIIVNGISFQETFDTDVSTTLTNWVTSHNEFLFDLGIIISSVNQILYFDVNDQDVRVDLEIRLGKSFEPGELSYRIIKRHFGNEGAILTANEVIHNVDDVDFEDECFATGQIVSVNNSFYPINNQEYNVIFLDPKKITLSYQGPFWGNTQSDVLSGFLGYAFDDGYGYDPNAPNITTPIVSTSSHKVVGTASNLTDLIYIQPSENIFALGDDVSVADATTSALVDTLITGSGSPIKIEINPVNQLVYALTDDMVYYIDPTLQVISGTISLGNTAFDMDINDVNGDIYVSYTDSFVISIYDSSNTFAGGVSLATGSNSLEFDPNENLMFVAETFNDQVSEIDGDTKTVVGTYPIVGVKEDLYYNPFNNKVYGFNSTSMYSVSSGAYTTIPDVVTSTYSSFVYNPLNDKMYVSTSDEFMYELDGLDNVTDITDVKDYGYLLYNNLDGNIYIASNKYNRLSIYSTLVNNIFMNVITDGQLDKIVYNQYRQSIVGIIPTTNEIVEIIANTLGAPAPRSFSAAFDASQFYNEVYIGDPCAGVPISGNLFGTLAEDFCEDEEFLLLKTREYIRRPRSNFETDNDVQVQYKWSWEDDQTPEIFLYDFTGDQLDTTGSYAYTGEKPLTEIYLNKDPNRDLDKLDDPKAQQTIFSELIYTLDYVDSTQNLSFVPTPLQSHIGFNSKIEGVSDSTLLLSKLEDISFDIVTDSTNMNEIIFRTYIENDGSKWGEITIDTMSTDVFTSRNLKEGQILQLHLTDNTNDKNQFTAKNHGRKFRIRNVYIRSIIVDFIDDEMADEDTIIENYPNAGDITYLTTTFTVADKVIGRFRMFGQTEIEDIRYKIELNNTGRNIKPEEVFIFKEYDINEQGVDWTFLNKKRKEMLLVRPEIFNYIGSYKSIINAINYFGYNDLELYEYYRNINRTSENFNKLVKLEIPDIFDPTIQGWTENEFVLNVFPNAEYEETNLFNLAYRITDMEGNFVLNYSLDEVTTKLMGLKKWLESNIIPISHKILDITGRADVPHGSYIYHDTYDVQHIKSTNTMTPIDMSIDEAYILPVNSGSSVYNVSVNFSTAIEEEIPDYYTIKVKTYQIHPDWEPFETYTDGDEIRYLGKLYESVEDVNKTNNPKEFEEAQSWRADQQYLFGQVVEYNKDAYAYQVLEAIPTPGSTGSGTFSATQSSLPPYNNSDWFRVNNWREINLDPIQTIDEFRDGEDLLPFNFTLDTNIDPYVIIEVTSDNGYGQNYTVRKSVEIRLDADSSELLIDTNTEA</sequence>
<evidence type="ECO:0000313" key="1">
    <source>
        <dbReference type="EMBL" id="CAG7580015.1"/>
    </source>
</evidence>
<protein>
    <submittedName>
        <fullName evidence="1">PE-PGRS family protein PE_PGRS18</fullName>
    </submittedName>
</protein>
<dbReference type="EMBL" id="OU342829">
    <property type="protein sequence ID" value="CAG7580015.1"/>
    <property type="molecule type" value="Genomic_DNA"/>
</dbReference>
<proteinExistence type="predicted"/>
<dbReference type="SUPFAM" id="SSF63829">
    <property type="entry name" value="Calcium-dependent phosphotriesterase"/>
    <property type="match status" value="1"/>
</dbReference>
<gene>
    <name evidence="1" type="ORF">SLAVMIC_00206</name>
</gene>
<name>A0A8D9FQK0_9VIRU</name>